<evidence type="ECO:0000256" key="2">
    <source>
        <dbReference type="ARBA" id="ARBA00009477"/>
    </source>
</evidence>
<evidence type="ECO:0000313" key="8">
    <source>
        <dbReference type="EMBL" id="ALN55857.1"/>
    </source>
</evidence>
<dbReference type="InterPro" id="IPR058625">
    <property type="entry name" value="MdtA-like_BSH"/>
</dbReference>
<dbReference type="SUPFAM" id="SSF111369">
    <property type="entry name" value="HlyD-like secretion proteins"/>
    <property type="match status" value="1"/>
</dbReference>
<dbReference type="GO" id="GO:0022857">
    <property type="term" value="F:transmembrane transporter activity"/>
    <property type="evidence" value="ECO:0007669"/>
    <property type="project" value="InterPro"/>
</dbReference>
<dbReference type="PANTHER" id="PTHR30158:SF3">
    <property type="entry name" value="MULTIDRUG EFFLUX PUMP SUBUNIT ACRA-RELATED"/>
    <property type="match status" value="1"/>
</dbReference>
<evidence type="ECO:0000259" key="6">
    <source>
        <dbReference type="Pfam" id="PF25944"/>
    </source>
</evidence>
<dbReference type="KEGG" id="lez:GLE_0499"/>
<dbReference type="Pfam" id="PF25944">
    <property type="entry name" value="Beta-barrel_RND"/>
    <property type="match status" value="1"/>
</dbReference>
<dbReference type="NCBIfam" id="TIGR01730">
    <property type="entry name" value="RND_mfp"/>
    <property type="match status" value="1"/>
</dbReference>
<evidence type="ECO:0000259" key="7">
    <source>
        <dbReference type="Pfam" id="PF25967"/>
    </source>
</evidence>
<sequence>MDTRLFDAPLAHRAANRAGSTHRLPLIAFACLALAACGGAKDKPGKGQNPTVEVGYVVMQPTTVAITSEFNGRAVAFQSSEVRPQIGGLVQRQLFQEGSQVRAGQPLYQIDPSLYRASVEQAEADLKNARAALNAADLLAQRNKSLVGAQMISRQDYDNAVAAADQARANVAQREAALSTARINLRFATVPAPIDGRIGRSLVTVGALVTPDQAAPLATIQRLDPIYVDVQQSAQQLLTLREQLSSGNVQASQADARIFLPNGKPYPQPGTLQFSEVLVDETTGTVTLRIRVPNADGTLLPGMFLRARLAQATQTSAYRLPQQALVRGPTGDAFVWVVGADNKAVQRPIGADRVDGSDWIVTTGLNPGDKVVTQGIGSLRRDAQVRAVPASTPQKLQPPGAASAQPTKQG</sequence>
<dbReference type="Pfam" id="PF25876">
    <property type="entry name" value="HH_MFP_RND"/>
    <property type="match status" value="1"/>
</dbReference>
<dbReference type="FunFam" id="2.40.420.20:FF:000001">
    <property type="entry name" value="Efflux RND transporter periplasmic adaptor subunit"/>
    <property type="match status" value="1"/>
</dbReference>
<feature type="region of interest" description="Disordered" evidence="3">
    <location>
        <begin position="386"/>
        <end position="410"/>
    </location>
</feature>
<dbReference type="InterPro" id="IPR058624">
    <property type="entry name" value="MdtA-like_HH"/>
</dbReference>
<protein>
    <submittedName>
        <fullName evidence="8">Acriflavine resistance protein A</fullName>
    </submittedName>
</protein>
<evidence type="ECO:0000256" key="1">
    <source>
        <dbReference type="ARBA" id="ARBA00004519"/>
    </source>
</evidence>
<dbReference type="GO" id="GO:0005886">
    <property type="term" value="C:plasma membrane"/>
    <property type="evidence" value="ECO:0007669"/>
    <property type="project" value="UniProtKB-SubCell"/>
</dbReference>
<dbReference type="Gene3D" id="2.40.420.20">
    <property type="match status" value="1"/>
</dbReference>
<proteinExistence type="inferred from homology"/>
<gene>
    <name evidence="8" type="ORF">GLE_0499</name>
</gene>
<dbReference type="InterPro" id="IPR058626">
    <property type="entry name" value="MdtA-like_b-barrel"/>
</dbReference>
<dbReference type="Gene3D" id="2.40.50.100">
    <property type="match status" value="1"/>
</dbReference>
<evidence type="ECO:0000259" key="5">
    <source>
        <dbReference type="Pfam" id="PF25917"/>
    </source>
</evidence>
<evidence type="ECO:0000313" key="9">
    <source>
        <dbReference type="Proteomes" id="UP000061569"/>
    </source>
</evidence>
<dbReference type="STRING" id="69.GLE_0499"/>
<dbReference type="PATRIC" id="fig|69.6.peg.494"/>
<dbReference type="EMBL" id="CP013140">
    <property type="protein sequence ID" value="ALN55857.1"/>
    <property type="molecule type" value="Genomic_DNA"/>
</dbReference>
<reference evidence="8 9" key="1">
    <citation type="submission" date="2015-11" db="EMBL/GenBank/DDBJ databases">
        <title>Genome sequences of Lysobacter enzymogenes strain C3 and Lysobacter antibioticus ATCC 29479.</title>
        <authorList>
            <person name="Kobayashi D.Y."/>
        </authorList>
    </citation>
    <scope>NUCLEOTIDE SEQUENCE [LARGE SCALE GENOMIC DNA]</scope>
    <source>
        <strain evidence="8 9">C3</strain>
    </source>
</reference>
<dbReference type="GO" id="GO:0046677">
    <property type="term" value="P:response to antibiotic"/>
    <property type="evidence" value="ECO:0007669"/>
    <property type="project" value="TreeGrafter"/>
</dbReference>
<dbReference type="OrthoDB" id="9816569at2"/>
<dbReference type="RefSeq" id="WP_078997654.1">
    <property type="nucleotide sequence ID" value="NZ_CP067396.1"/>
</dbReference>
<feature type="domain" description="Multidrug resistance protein MdtA-like alpha-helical hairpin" evidence="4">
    <location>
        <begin position="120"/>
        <end position="187"/>
    </location>
</feature>
<feature type="domain" description="Multidrug resistance protein MdtA-like C-terminal permuted SH3" evidence="7">
    <location>
        <begin position="321"/>
        <end position="377"/>
    </location>
</feature>
<dbReference type="Pfam" id="PF25917">
    <property type="entry name" value="BSH_RND"/>
    <property type="match status" value="1"/>
</dbReference>
<dbReference type="InterPro" id="IPR006143">
    <property type="entry name" value="RND_pump_MFP"/>
</dbReference>
<evidence type="ECO:0000256" key="3">
    <source>
        <dbReference type="SAM" id="MobiDB-lite"/>
    </source>
</evidence>
<feature type="domain" description="Multidrug resistance protein MdtA-like barrel-sandwich hybrid" evidence="5">
    <location>
        <begin position="80"/>
        <end position="221"/>
    </location>
</feature>
<dbReference type="Gene3D" id="2.40.30.170">
    <property type="match status" value="1"/>
</dbReference>
<name>A0A0S2DBM0_LYSEN</name>
<dbReference type="Gene3D" id="1.10.287.470">
    <property type="entry name" value="Helix hairpin bin"/>
    <property type="match status" value="1"/>
</dbReference>
<dbReference type="Pfam" id="PF25967">
    <property type="entry name" value="RND-MFP_C"/>
    <property type="match status" value="1"/>
</dbReference>
<dbReference type="PANTHER" id="PTHR30158">
    <property type="entry name" value="ACRA/E-RELATED COMPONENT OF DRUG EFFLUX TRANSPORTER"/>
    <property type="match status" value="1"/>
</dbReference>
<accession>A0A0S2DBM0</accession>
<comment type="subcellular location">
    <subcellularLocation>
        <location evidence="1">Cell inner membrane</location>
        <topology evidence="1">Lipid-anchor</topology>
    </subcellularLocation>
</comment>
<organism evidence="8 9">
    <name type="scientific">Lysobacter enzymogenes</name>
    <dbReference type="NCBI Taxonomy" id="69"/>
    <lineage>
        <taxon>Bacteria</taxon>
        <taxon>Pseudomonadati</taxon>
        <taxon>Pseudomonadota</taxon>
        <taxon>Gammaproteobacteria</taxon>
        <taxon>Lysobacterales</taxon>
        <taxon>Lysobacteraceae</taxon>
        <taxon>Lysobacter</taxon>
    </lineage>
</organism>
<comment type="similarity">
    <text evidence="2">Belongs to the membrane fusion protein (MFP) (TC 8.A.1) family.</text>
</comment>
<feature type="domain" description="Multidrug resistance protein MdtA-like beta-barrel" evidence="6">
    <location>
        <begin position="225"/>
        <end position="311"/>
    </location>
</feature>
<dbReference type="Proteomes" id="UP000061569">
    <property type="component" value="Chromosome"/>
</dbReference>
<dbReference type="AlphaFoldDB" id="A0A0S2DBM0"/>
<evidence type="ECO:0000259" key="4">
    <source>
        <dbReference type="Pfam" id="PF25876"/>
    </source>
</evidence>
<dbReference type="InterPro" id="IPR058627">
    <property type="entry name" value="MdtA-like_C"/>
</dbReference>